<dbReference type="Proteomes" id="UP000053240">
    <property type="component" value="Unassembled WGS sequence"/>
</dbReference>
<gene>
    <name evidence="2" type="ORF">RR48_03778</name>
</gene>
<evidence type="ECO:0000313" key="2">
    <source>
        <dbReference type="EMBL" id="KPJ15647.1"/>
    </source>
</evidence>
<dbReference type="AlphaFoldDB" id="A0A0N1II67"/>
<evidence type="ECO:0000313" key="3">
    <source>
        <dbReference type="Proteomes" id="UP000053240"/>
    </source>
</evidence>
<evidence type="ECO:0000256" key="1">
    <source>
        <dbReference type="SAM" id="SignalP"/>
    </source>
</evidence>
<protein>
    <submittedName>
        <fullName evidence="2">Uncharacterized protein</fullName>
    </submittedName>
</protein>
<proteinExistence type="predicted"/>
<organism evidence="2 3">
    <name type="scientific">Papilio machaon</name>
    <name type="common">Old World swallowtail butterfly</name>
    <dbReference type="NCBI Taxonomy" id="76193"/>
    <lineage>
        <taxon>Eukaryota</taxon>
        <taxon>Metazoa</taxon>
        <taxon>Ecdysozoa</taxon>
        <taxon>Arthropoda</taxon>
        <taxon>Hexapoda</taxon>
        <taxon>Insecta</taxon>
        <taxon>Pterygota</taxon>
        <taxon>Neoptera</taxon>
        <taxon>Endopterygota</taxon>
        <taxon>Lepidoptera</taxon>
        <taxon>Glossata</taxon>
        <taxon>Ditrysia</taxon>
        <taxon>Papilionoidea</taxon>
        <taxon>Papilionidae</taxon>
        <taxon>Papilioninae</taxon>
        <taxon>Papilio</taxon>
    </lineage>
</organism>
<dbReference type="InParanoid" id="A0A0N1II67"/>
<dbReference type="EMBL" id="KQ460328">
    <property type="protein sequence ID" value="KPJ15647.1"/>
    <property type="molecule type" value="Genomic_DNA"/>
</dbReference>
<sequence>MGRFMFIITFMYIYKSVWCSLDVSLVNDGPAVRGSNITFTARVKGYGGENLKYVFCDDVQPQHEQEFQLSTNESKWTVEYPKELYEAGEYVMRVKLMKSFYGIWYFVTSARSTFRLTDSLNGNLVLNQDNLERPNNFVAVNKTVLHYIKLPDNEMEYLKNNASTIITYWFIDCIYIDQTTDLSLNYTYNDLMADHYIDALVVANNLPLPPVTTTTTTTTTTTQLLLQQQQQQQQQHLNHHQQQQIIQH</sequence>
<dbReference type="GO" id="GO:0005886">
    <property type="term" value="C:plasma membrane"/>
    <property type="evidence" value="ECO:0007669"/>
    <property type="project" value="TreeGrafter"/>
</dbReference>
<dbReference type="PANTHER" id="PTHR11861:SF8">
    <property type="entry name" value="PKD DOMAIN-CONTAINING PROTEIN"/>
    <property type="match status" value="1"/>
</dbReference>
<accession>A0A0N1II67</accession>
<dbReference type="InterPro" id="IPR045219">
    <property type="entry name" value="PKAT"/>
</dbReference>
<dbReference type="PANTHER" id="PTHR11861">
    <property type="entry name" value="MELANOCYTE PROTEIN PMEL 17-RELATED"/>
    <property type="match status" value="1"/>
</dbReference>
<keyword evidence="1" id="KW-0732">Signal</keyword>
<feature type="signal peptide" evidence="1">
    <location>
        <begin position="1"/>
        <end position="19"/>
    </location>
</feature>
<reference evidence="2 3" key="1">
    <citation type="journal article" date="2015" name="Nat. Commun.">
        <title>Outbred genome sequencing and CRISPR/Cas9 gene editing in butterflies.</title>
        <authorList>
            <person name="Li X."/>
            <person name="Fan D."/>
            <person name="Zhang W."/>
            <person name="Liu G."/>
            <person name="Zhang L."/>
            <person name="Zhao L."/>
            <person name="Fang X."/>
            <person name="Chen L."/>
            <person name="Dong Y."/>
            <person name="Chen Y."/>
            <person name="Ding Y."/>
            <person name="Zhao R."/>
            <person name="Feng M."/>
            <person name="Zhu Y."/>
            <person name="Feng Y."/>
            <person name="Jiang X."/>
            <person name="Zhu D."/>
            <person name="Xiang H."/>
            <person name="Feng X."/>
            <person name="Li S."/>
            <person name="Wang J."/>
            <person name="Zhang G."/>
            <person name="Kronforst M.R."/>
            <person name="Wang W."/>
        </authorList>
    </citation>
    <scope>NUCLEOTIDE SEQUENCE [LARGE SCALE GENOMIC DNA]</scope>
    <source>
        <strain evidence="2">Ya'a_city_454_Pm</strain>
        <tissue evidence="2">Whole body</tissue>
    </source>
</reference>
<keyword evidence="3" id="KW-1185">Reference proteome</keyword>
<name>A0A0N1II67_PAPMA</name>
<dbReference type="STRING" id="76193.A0A0N1II67"/>
<feature type="chain" id="PRO_5005873963" evidence="1">
    <location>
        <begin position="20"/>
        <end position="248"/>
    </location>
</feature>